<dbReference type="Pfam" id="PF01176">
    <property type="entry name" value="eIF-1a"/>
    <property type="match status" value="1"/>
</dbReference>
<dbReference type="GO" id="GO:0005829">
    <property type="term" value="C:cytosol"/>
    <property type="evidence" value="ECO:0007669"/>
    <property type="project" value="TreeGrafter"/>
</dbReference>
<comment type="function">
    <text evidence="4">One of the essential components for the initiation of protein synthesis. Stabilizes the binding of IF-2 and IF-3 on the 30S subunit to which N-formylmethionyl-tRNA(fMet) subsequently binds. Helps modulate mRNA selection, yielding the 30S pre-initiation complex (PIC). Upon addition of the 50S ribosomal subunit IF-1, IF-2 and IF-3 are released leaving the mature 70S translation initiation complex.</text>
</comment>
<dbReference type="NCBIfam" id="TIGR00008">
    <property type="entry name" value="infA"/>
    <property type="match status" value="1"/>
</dbReference>
<keyword evidence="2 4" id="KW-0396">Initiation factor</keyword>
<evidence type="ECO:0000313" key="8">
    <source>
        <dbReference type="Proteomes" id="UP000034201"/>
    </source>
</evidence>
<dbReference type="InterPro" id="IPR004368">
    <property type="entry name" value="TIF_IF1"/>
</dbReference>
<dbReference type="Proteomes" id="UP000034201">
    <property type="component" value="Unassembled WGS sequence"/>
</dbReference>
<keyword evidence="3 4" id="KW-0648">Protein biosynthesis</keyword>
<dbReference type="GO" id="GO:0019843">
    <property type="term" value="F:rRNA binding"/>
    <property type="evidence" value="ECO:0007669"/>
    <property type="project" value="UniProtKB-UniRule"/>
</dbReference>
<evidence type="ECO:0000256" key="5">
    <source>
        <dbReference type="NCBIfam" id="TIGR00008"/>
    </source>
</evidence>
<dbReference type="SUPFAM" id="SSF50249">
    <property type="entry name" value="Nucleic acid-binding proteins"/>
    <property type="match status" value="1"/>
</dbReference>
<keyword evidence="4" id="KW-0699">rRNA-binding</keyword>
<dbReference type="EMBL" id="LCQQ01000008">
    <property type="protein sequence ID" value="KKW21356.1"/>
    <property type="molecule type" value="Genomic_DNA"/>
</dbReference>
<dbReference type="GO" id="GO:0043022">
    <property type="term" value="F:ribosome binding"/>
    <property type="evidence" value="ECO:0007669"/>
    <property type="project" value="UniProtKB-UniRule"/>
</dbReference>
<evidence type="ECO:0000256" key="2">
    <source>
        <dbReference type="ARBA" id="ARBA00022540"/>
    </source>
</evidence>
<keyword evidence="4" id="KW-0694">RNA-binding</keyword>
<evidence type="ECO:0000259" key="6">
    <source>
        <dbReference type="PROSITE" id="PS50832"/>
    </source>
</evidence>
<dbReference type="PROSITE" id="PS50832">
    <property type="entry name" value="S1_IF1_TYPE"/>
    <property type="match status" value="1"/>
</dbReference>
<evidence type="ECO:0000313" key="7">
    <source>
        <dbReference type="EMBL" id="KKW21356.1"/>
    </source>
</evidence>
<dbReference type="HAMAP" id="MF_00075">
    <property type="entry name" value="IF_1"/>
    <property type="match status" value="1"/>
</dbReference>
<dbReference type="AlphaFoldDB" id="A0A0G1WRD8"/>
<reference evidence="7 8" key="1">
    <citation type="journal article" date="2015" name="Nature">
        <title>rRNA introns, odd ribosomes, and small enigmatic genomes across a large radiation of phyla.</title>
        <authorList>
            <person name="Brown C.T."/>
            <person name="Hug L.A."/>
            <person name="Thomas B.C."/>
            <person name="Sharon I."/>
            <person name="Castelle C.J."/>
            <person name="Singh A."/>
            <person name="Wilkins M.J."/>
            <person name="Williams K.H."/>
            <person name="Banfield J.F."/>
        </authorList>
    </citation>
    <scope>NUCLEOTIDE SEQUENCE [LARGE SCALE GENOMIC DNA]</scope>
</reference>
<dbReference type="PANTHER" id="PTHR33370:SF1">
    <property type="entry name" value="TRANSLATION INITIATION FACTOR IF-1, CHLOROPLASTIC"/>
    <property type="match status" value="1"/>
</dbReference>
<evidence type="ECO:0000256" key="4">
    <source>
        <dbReference type="HAMAP-Rule" id="MF_00075"/>
    </source>
</evidence>
<comment type="subcellular location">
    <subcellularLocation>
        <location evidence="4">Cytoplasm</location>
    </subcellularLocation>
</comment>
<dbReference type="FunFam" id="2.40.50.140:FF:000002">
    <property type="entry name" value="Translation initiation factor IF-1"/>
    <property type="match status" value="1"/>
</dbReference>
<name>A0A0G1WRD8_9BACT</name>
<dbReference type="InterPro" id="IPR012340">
    <property type="entry name" value="NA-bd_OB-fold"/>
</dbReference>
<dbReference type="InterPro" id="IPR006196">
    <property type="entry name" value="RNA-binding_domain_S1_IF1"/>
</dbReference>
<comment type="subunit">
    <text evidence="4">Component of the 30S ribosomal translation pre-initiation complex which assembles on the 30S ribosome in the order IF-2 and IF-3, IF-1 and N-formylmethionyl-tRNA(fMet); mRNA recruitment can occur at any time during PIC assembly.</text>
</comment>
<comment type="caution">
    <text evidence="7">The sequence shown here is derived from an EMBL/GenBank/DDBJ whole genome shotgun (WGS) entry which is preliminary data.</text>
</comment>
<dbReference type="PATRIC" id="fig|1618608.3.peg.125"/>
<dbReference type="PANTHER" id="PTHR33370">
    <property type="entry name" value="TRANSLATION INITIATION FACTOR IF-1, CHLOROPLASTIC"/>
    <property type="match status" value="1"/>
</dbReference>
<accession>A0A0G1WRD8</accession>
<comment type="similarity">
    <text evidence="1 4">Belongs to the IF-1 family.</text>
</comment>
<evidence type="ECO:0000256" key="3">
    <source>
        <dbReference type="ARBA" id="ARBA00022917"/>
    </source>
</evidence>
<dbReference type="CDD" id="cd04451">
    <property type="entry name" value="S1_IF1"/>
    <property type="match status" value="1"/>
</dbReference>
<gene>
    <name evidence="4" type="primary">infA</name>
    <name evidence="7" type="ORF">UY61_C0008G0008</name>
</gene>
<proteinExistence type="inferred from homology"/>
<evidence type="ECO:0000256" key="1">
    <source>
        <dbReference type="ARBA" id="ARBA00010939"/>
    </source>
</evidence>
<keyword evidence="4" id="KW-0963">Cytoplasm</keyword>
<organism evidence="7 8">
    <name type="scientific">Candidatus Adlerbacteria bacterium GW2011_GWC1_50_9</name>
    <dbReference type="NCBI Taxonomy" id="1618608"/>
    <lineage>
        <taxon>Bacteria</taxon>
        <taxon>Candidatus Adleribacteriota</taxon>
    </lineage>
</organism>
<protein>
    <recommendedName>
        <fullName evidence="4 5">Translation initiation factor IF-1</fullName>
    </recommendedName>
</protein>
<dbReference type="GO" id="GO:0003743">
    <property type="term" value="F:translation initiation factor activity"/>
    <property type="evidence" value="ECO:0007669"/>
    <property type="project" value="UniProtKB-UniRule"/>
</dbReference>
<sequence>MKKPKIVKEGVVIENLPSALFRVKLDEDGRYILAHLSGKMRIHYIKVLPGDRVRLEMTPYDDSKGRIVHRLK</sequence>
<dbReference type="Gene3D" id="2.40.50.140">
    <property type="entry name" value="Nucleic acid-binding proteins"/>
    <property type="match status" value="1"/>
</dbReference>
<feature type="domain" description="S1-like" evidence="6">
    <location>
        <begin position="1"/>
        <end position="72"/>
    </location>
</feature>